<comment type="caution">
    <text evidence="8">The sequence shown here is derived from an EMBL/GenBank/DDBJ whole genome shotgun (WGS) entry which is preliminary data.</text>
</comment>
<feature type="chain" id="PRO_5014071623" evidence="7">
    <location>
        <begin position="22"/>
        <end position="97"/>
    </location>
</feature>
<dbReference type="InterPro" id="IPR044962">
    <property type="entry name" value="CLV3/ESR"/>
</dbReference>
<feature type="signal peptide" evidence="7">
    <location>
        <begin position="1"/>
        <end position="21"/>
    </location>
</feature>
<dbReference type="Proteomes" id="UP000197138">
    <property type="component" value="Unassembled WGS sequence"/>
</dbReference>
<proteinExistence type="inferred from homology"/>
<sequence>MASSAALMAVCLLLLGASTLSAPLTTVSIRKVLVAVEDPPLVSNAIGAVPGGIEKSEGGGEMVESELRRVPSGPDPLHHHGSAPKKPDNRKSLPQTP</sequence>
<dbReference type="PANTHER" id="PTHR36349:SF2">
    <property type="entry name" value="PROTEIN CLAVATA 3"/>
    <property type="match status" value="1"/>
</dbReference>
<comment type="similarity">
    <text evidence="2">Belongs to the CLV3/ESR signal peptide family.</text>
</comment>
<organism evidence="8 10">
    <name type="scientific">Punica granatum</name>
    <name type="common">Pomegranate</name>
    <dbReference type="NCBI Taxonomy" id="22663"/>
    <lineage>
        <taxon>Eukaryota</taxon>
        <taxon>Viridiplantae</taxon>
        <taxon>Streptophyta</taxon>
        <taxon>Embryophyta</taxon>
        <taxon>Tracheophyta</taxon>
        <taxon>Spermatophyta</taxon>
        <taxon>Magnoliopsida</taxon>
        <taxon>eudicotyledons</taxon>
        <taxon>Gunneridae</taxon>
        <taxon>Pentapetalae</taxon>
        <taxon>rosids</taxon>
        <taxon>malvids</taxon>
        <taxon>Myrtales</taxon>
        <taxon>Lythraceae</taxon>
        <taxon>Punica</taxon>
    </lineage>
</organism>
<evidence type="ECO:0000313" key="9">
    <source>
        <dbReference type="EMBL" id="PKI73369.1"/>
    </source>
</evidence>
<evidence type="ECO:0000256" key="2">
    <source>
        <dbReference type="ARBA" id="ARBA00005416"/>
    </source>
</evidence>
<reference evidence="10" key="1">
    <citation type="journal article" date="2017" name="Plant J.">
        <title>The pomegranate (Punica granatum L.) genome and the genomics of punicalagin biosynthesis.</title>
        <authorList>
            <person name="Qin G."/>
            <person name="Xu C."/>
            <person name="Ming R."/>
            <person name="Tang H."/>
            <person name="Guyot R."/>
            <person name="Kramer E.M."/>
            <person name="Hu Y."/>
            <person name="Yi X."/>
            <person name="Qi Y."/>
            <person name="Xu X."/>
            <person name="Gao Z."/>
            <person name="Pan H."/>
            <person name="Jian J."/>
            <person name="Tian Y."/>
            <person name="Yue Z."/>
            <person name="Xu Y."/>
        </authorList>
    </citation>
    <scope>NUCLEOTIDE SEQUENCE [LARGE SCALE GENOMIC DNA]</scope>
    <source>
        <strain evidence="10">cv. Dabenzi</strain>
    </source>
</reference>
<accession>A0A218W830</accession>
<evidence type="ECO:0000256" key="3">
    <source>
        <dbReference type="ARBA" id="ARBA00022525"/>
    </source>
</evidence>
<evidence type="ECO:0000256" key="5">
    <source>
        <dbReference type="ARBA" id="ARBA00022782"/>
    </source>
</evidence>
<reference evidence="9 11" key="3">
    <citation type="submission" date="2017-11" db="EMBL/GenBank/DDBJ databases">
        <title>De-novo sequencing of pomegranate (Punica granatum L.) genome.</title>
        <authorList>
            <person name="Akparov Z."/>
            <person name="Amiraslanov A."/>
            <person name="Hajiyeva S."/>
            <person name="Abbasov M."/>
            <person name="Kaur K."/>
            <person name="Hamwieh A."/>
            <person name="Solovyev V."/>
            <person name="Salamov A."/>
            <person name="Braich B."/>
            <person name="Kosarev P."/>
            <person name="Mahmoud A."/>
            <person name="Hajiyev E."/>
            <person name="Babayeva S."/>
            <person name="Izzatullayeva V."/>
            <person name="Mammadov A."/>
            <person name="Mammadov A."/>
            <person name="Sharifova S."/>
            <person name="Ojaghi J."/>
            <person name="Eynullazada K."/>
            <person name="Bayramov B."/>
            <person name="Abdulazimova A."/>
            <person name="Shahmuradov I."/>
        </authorList>
    </citation>
    <scope>NUCLEOTIDE SEQUENCE [LARGE SCALE GENOMIC DNA]</scope>
    <source>
        <strain evidence="9">AG2017</strain>
        <strain evidence="11">cv. AG2017</strain>
        <tissue evidence="9">Leaf</tissue>
    </source>
</reference>
<evidence type="ECO:0000256" key="7">
    <source>
        <dbReference type="SAM" id="SignalP"/>
    </source>
</evidence>
<feature type="region of interest" description="Disordered" evidence="6">
    <location>
        <begin position="52"/>
        <end position="97"/>
    </location>
</feature>
<keyword evidence="4 7" id="KW-0732">Signal</keyword>
<evidence type="ECO:0000313" key="10">
    <source>
        <dbReference type="Proteomes" id="UP000197138"/>
    </source>
</evidence>
<dbReference type="EMBL" id="MTKT01004939">
    <property type="protein sequence ID" value="OWM69037.1"/>
    <property type="molecule type" value="Genomic_DNA"/>
</dbReference>
<dbReference type="Proteomes" id="UP000233551">
    <property type="component" value="Unassembled WGS sequence"/>
</dbReference>
<dbReference type="AlphaFoldDB" id="A0A218W830"/>
<dbReference type="EMBL" id="PGOL01000277">
    <property type="protein sequence ID" value="PKI73369.1"/>
    <property type="molecule type" value="Genomic_DNA"/>
</dbReference>
<keyword evidence="11" id="KW-1185">Reference proteome</keyword>
<dbReference type="GeneID" id="116211479"/>
<comment type="subcellular location">
    <subcellularLocation>
        <location evidence="1">Secreted</location>
    </subcellularLocation>
</comment>
<keyword evidence="3" id="KW-0964">Secreted</keyword>
<evidence type="ECO:0000313" key="11">
    <source>
        <dbReference type="Proteomes" id="UP000233551"/>
    </source>
</evidence>
<name>A0A218W830_PUNGR</name>
<dbReference type="GO" id="GO:0033612">
    <property type="term" value="F:receptor serine/threonine kinase binding"/>
    <property type="evidence" value="ECO:0007669"/>
    <property type="project" value="InterPro"/>
</dbReference>
<gene>
    <name evidence="8" type="ORF">CDL15_Pgr025224</name>
    <name evidence="9" type="ORF">CRG98_006307</name>
</gene>
<dbReference type="PANTHER" id="PTHR36349">
    <property type="entry name" value="PROTEIN CLAVATA 3"/>
    <property type="match status" value="1"/>
</dbReference>
<evidence type="ECO:0000256" key="6">
    <source>
        <dbReference type="SAM" id="MobiDB-lite"/>
    </source>
</evidence>
<protein>
    <submittedName>
        <fullName evidence="8">Uncharacterized protein</fullName>
    </submittedName>
</protein>
<evidence type="ECO:0000256" key="1">
    <source>
        <dbReference type="ARBA" id="ARBA00004613"/>
    </source>
</evidence>
<evidence type="ECO:0000313" key="8">
    <source>
        <dbReference type="EMBL" id="OWM69037.1"/>
    </source>
</evidence>
<dbReference type="OrthoDB" id="1747138at2759"/>
<evidence type="ECO:0000256" key="4">
    <source>
        <dbReference type="ARBA" id="ARBA00022729"/>
    </source>
</evidence>
<dbReference type="GO" id="GO:0005576">
    <property type="term" value="C:extracellular region"/>
    <property type="evidence" value="ECO:0007669"/>
    <property type="project" value="UniProtKB-SubCell"/>
</dbReference>
<reference evidence="8" key="2">
    <citation type="submission" date="2017-06" db="EMBL/GenBank/DDBJ databases">
        <title>The pomegranate genome and the genomics of punicalagin biosynthesis.</title>
        <authorList>
            <person name="Xu C."/>
        </authorList>
    </citation>
    <scope>NUCLEOTIDE SEQUENCE [LARGE SCALE GENOMIC DNA]</scope>
    <source>
        <tissue evidence="8">Fresh leaf</tissue>
    </source>
</reference>
<dbReference type="GO" id="GO:0030154">
    <property type="term" value="P:cell differentiation"/>
    <property type="evidence" value="ECO:0007669"/>
    <property type="project" value="UniProtKB-KW"/>
</dbReference>
<keyword evidence="5" id="KW-0221">Differentiation</keyword>